<feature type="region of interest" description="Disordered" evidence="1">
    <location>
        <begin position="298"/>
        <end position="347"/>
    </location>
</feature>
<dbReference type="Proteomes" id="UP001600894">
    <property type="component" value="Unassembled WGS sequence"/>
</dbReference>
<proteinExistence type="predicted"/>
<keyword evidence="2" id="KW-1133">Transmembrane helix</keyword>
<evidence type="ECO:0000256" key="2">
    <source>
        <dbReference type="SAM" id="Phobius"/>
    </source>
</evidence>
<feature type="compositionally biased region" description="Acidic residues" evidence="1">
    <location>
        <begin position="301"/>
        <end position="310"/>
    </location>
</feature>
<organism evidence="3 4">
    <name type="scientific">Enterocloster alcoholdehydrogenati</name>
    <dbReference type="NCBI Taxonomy" id="2547410"/>
    <lineage>
        <taxon>Bacteria</taxon>
        <taxon>Bacillati</taxon>
        <taxon>Bacillota</taxon>
        <taxon>Clostridia</taxon>
        <taxon>Lachnospirales</taxon>
        <taxon>Lachnospiraceae</taxon>
        <taxon>Enterocloster</taxon>
    </lineage>
</organism>
<feature type="region of interest" description="Disordered" evidence="1">
    <location>
        <begin position="62"/>
        <end position="110"/>
    </location>
</feature>
<keyword evidence="4" id="KW-1185">Reference proteome</keyword>
<keyword evidence="2" id="KW-0812">Transmembrane</keyword>
<evidence type="ECO:0000313" key="4">
    <source>
        <dbReference type="Proteomes" id="UP001600894"/>
    </source>
</evidence>
<name>A0ABQ0AYL2_9FIRM</name>
<dbReference type="EMBL" id="BAABXL010000001">
    <property type="protein sequence ID" value="GAA6269115.1"/>
    <property type="molecule type" value="Genomic_DNA"/>
</dbReference>
<comment type="caution">
    <text evidence="3">The sequence shown here is derived from an EMBL/GenBank/DDBJ whole genome shotgun (WGS) entry which is preliminary data.</text>
</comment>
<protein>
    <submittedName>
        <fullName evidence="3">Uncharacterized protein</fullName>
    </submittedName>
</protein>
<accession>A0ABQ0AYL2</accession>
<reference evidence="3 4" key="1">
    <citation type="submission" date="2024-04" db="EMBL/GenBank/DDBJ databases">
        <title>Defined microbial consortia suppress multidrug-resistant proinflammatory Enterobacteriaceae via ecological control.</title>
        <authorList>
            <person name="Furuichi M."/>
            <person name="Kawaguchi T."/>
            <person name="Pust M."/>
            <person name="Yasuma K."/>
            <person name="Plichta D."/>
            <person name="Hasegawa N."/>
            <person name="Ohya T."/>
            <person name="Bhattarai S."/>
            <person name="Sasajima S."/>
            <person name="Aoto Y."/>
            <person name="Tuganbaev T."/>
            <person name="Yaginuma M."/>
            <person name="Ueda M."/>
            <person name="Okahashi N."/>
            <person name="Amafuji K."/>
            <person name="Kiridooshi Y."/>
            <person name="Sugita K."/>
            <person name="Strazar M."/>
            <person name="Skelly A."/>
            <person name="Suda W."/>
            <person name="Hattori M."/>
            <person name="Nakamoto N."/>
            <person name="Caballero S."/>
            <person name="Norman J."/>
            <person name="Olle B."/>
            <person name="Tanoue T."/>
            <person name="Arita M."/>
            <person name="Bucci V."/>
            <person name="Atarashi K."/>
            <person name="Xavier R."/>
            <person name="Honda K."/>
        </authorList>
    </citation>
    <scope>NUCLEOTIDE SEQUENCE [LARGE SCALE GENOMIC DNA]</scope>
    <source>
        <strain evidence="4">f13</strain>
    </source>
</reference>
<sequence length="347" mass="37545">MARKVRWKSGYKGPDDDKKKRIRIGVGAGAALAVLIAGAFAVSHFAGTAARDQEGVIEILGEDEESDSQTSEPETQEPEENGEIDQEVSSDSTAADDEGTDETQEITDFSSYDLEKDAYPQVNELIGAYFQAKIDQDPAALYQVFGKADDGNMDFYRKELKAEAAYVQDYEDVTCYTRKGLTEDSYLVYVIYDVKFRRVDTLAPGIMWCYVVKGDDGRYVIRENVIGDEADYVAEQNQTEGVRLLNRQVKAKLKAAIESDSLLAGIYKGLSNGAVVTGDISGDGTDTDSQVQILDGAISSEEAENSEAETTEAGAQGDTSQSESAADPAQTAREESQTETASAAAAE</sequence>
<feature type="compositionally biased region" description="Low complexity" evidence="1">
    <location>
        <begin position="338"/>
        <end position="347"/>
    </location>
</feature>
<evidence type="ECO:0000256" key="1">
    <source>
        <dbReference type="SAM" id="MobiDB-lite"/>
    </source>
</evidence>
<dbReference type="RefSeq" id="WP_176254027.1">
    <property type="nucleotide sequence ID" value="NZ_BAABXL010000001.1"/>
</dbReference>
<keyword evidence="2" id="KW-0472">Membrane</keyword>
<feature type="compositionally biased region" description="Acidic residues" evidence="1">
    <location>
        <begin position="74"/>
        <end position="105"/>
    </location>
</feature>
<evidence type="ECO:0000313" key="3">
    <source>
        <dbReference type="EMBL" id="GAA6269115.1"/>
    </source>
</evidence>
<feature type="transmembrane region" description="Helical" evidence="2">
    <location>
        <begin position="21"/>
        <end position="42"/>
    </location>
</feature>
<gene>
    <name evidence="3" type="ORF">F130042H8_21750</name>
</gene>